<evidence type="ECO:0000256" key="2">
    <source>
        <dbReference type="SAM" id="Phobius"/>
    </source>
</evidence>
<name>A0A4S2F3M1_9ACTN</name>
<keyword evidence="2" id="KW-0472">Membrane</keyword>
<sequence>MRASVSRQGHAEERAEKPLHQARHYPARGLARIGKEEGAAFQANRKEIDHGSARLYHQHSVDPGWPLLVICIVCFLAPIVYNFVAPKPKKEDAAA</sequence>
<proteinExistence type="predicted"/>
<gene>
    <name evidence="3" type="ORF">E5334_00585</name>
</gene>
<keyword evidence="2" id="KW-1133">Transmembrane helix</keyword>
<feature type="transmembrane region" description="Helical" evidence="2">
    <location>
        <begin position="64"/>
        <end position="84"/>
    </location>
</feature>
<reference evidence="3 4" key="1">
    <citation type="submission" date="2019-04" db="EMBL/GenBank/DDBJ databases">
        <title>Microbes associate with the intestines of laboratory mice.</title>
        <authorList>
            <person name="Navarre W."/>
            <person name="Wong E."/>
            <person name="Huang K."/>
            <person name="Tropini C."/>
            <person name="Ng K."/>
            <person name="Yu B."/>
        </authorList>
    </citation>
    <scope>NUCLEOTIDE SEQUENCE [LARGE SCALE GENOMIC DNA]</scope>
    <source>
        <strain evidence="3 4">NM07_P-09</strain>
    </source>
</reference>
<evidence type="ECO:0000313" key="4">
    <source>
        <dbReference type="Proteomes" id="UP000310263"/>
    </source>
</evidence>
<feature type="compositionally biased region" description="Basic and acidic residues" evidence="1">
    <location>
        <begin position="9"/>
        <end position="19"/>
    </location>
</feature>
<feature type="region of interest" description="Disordered" evidence="1">
    <location>
        <begin position="1"/>
        <end position="26"/>
    </location>
</feature>
<dbReference type="AlphaFoldDB" id="A0A4S2F3M1"/>
<comment type="caution">
    <text evidence="3">The sequence shown here is derived from an EMBL/GenBank/DDBJ whole genome shotgun (WGS) entry which is preliminary data.</text>
</comment>
<keyword evidence="4" id="KW-1185">Reference proteome</keyword>
<organism evidence="3 4">
    <name type="scientific">Muricaecibacterium torontonense</name>
    <dbReference type="NCBI Taxonomy" id="3032871"/>
    <lineage>
        <taxon>Bacteria</taxon>
        <taxon>Bacillati</taxon>
        <taxon>Actinomycetota</taxon>
        <taxon>Coriobacteriia</taxon>
        <taxon>Coriobacteriales</taxon>
        <taxon>Atopobiaceae</taxon>
        <taxon>Muricaecibacterium</taxon>
    </lineage>
</organism>
<dbReference type="Proteomes" id="UP000310263">
    <property type="component" value="Unassembled WGS sequence"/>
</dbReference>
<evidence type="ECO:0000313" key="3">
    <source>
        <dbReference type="EMBL" id="TGY63052.1"/>
    </source>
</evidence>
<protein>
    <submittedName>
        <fullName evidence="3">Uncharacterized protein</fullName>
    </submittedName>
</protein>
<keyword evidence="2" id="KW-0812">Transmembrane</keyword>
<accession>A0A4S2F3M1</accession>
<evidence type="ECO:0000256" key="1">
    <source>
        <dbReference type="SAM" id="MobiDB-lite"/>
    </source>
</evidence>
<dbReference type="EMBL" id="SRYE01000001">
    <property type="protein sequence ID" value="TGY63052.1"/>
    <property type="molecule type" value="Genomic_DNA"/>
</dbReference>